<evidence type="ECO:0000256" key="4">
    <source>
        <dbReference type="ARBA" id="ARBA00022840"/>
    </source>
</evidence>
<dbReference type="InterPro" id="IPR050093">
    <property type="entry name" value="ABC_SmlMolc_Importer"/>
</dbReference>
<dbReference type="Pfam" id="PF08402">
    <property type="entry name" value="TOBE_2"/>
    <property type="match status" value="1"/>
</dbReference>
<dbReference type="InterPro" id="IPR017871">
    <property type="entry name" value="ABC_transporter-like_CS"/>
</dbReference>
<evidence type="ECO:0000256" key="1">
    <source>
        <dbReference type="ARBA" id="ARBA00022448"/>
    </source>
</evidence>
<evidence type="ECO:0000256" key="5">
    <source>
        <dbReference type="ARBA" id="ARBA00022967"/>
    </source>
</evidence>
<dbReference type="InterPro" id="IPR008995">
    <property type="entry name" value="Mo/tungstate-bd_C_term_dom"/>
</dbReference>
<dbReference type="RefSeq" id="WP_180155048.1">
    <property type="nucleotide sequence ID" value="NZ_JACCEM010000005.1"/>
</dbReference>
<dbReference type="NCBIfam" id="TIGR01187">
    <property type="entry name" value="potA"/>
    <property type="match status" value="1"/>
</dbReference>
<dbReference type="Pfam" id="PF00005">
    <property type="entry name" value="ABC_tran"/>
    <property type="match status" value="1"/>
</dbReference>
<feature type="domain" description="ABC transporter" evidence="8">
    <location>
        <begin position="19"/>
        <end position="249"/>
    </location>
</feature>
<comment type="similarity">
    <text evidence="7">Belongs to the ABC transporter superfamily. Spermidine/putrescine importer (TC 3.A.1.11.1) family.</text>
</comment>
<evidence type="ECO:0000256" key="7">
    <source>
        <dbReference type="RuleBase" id="RU364083"/>
    </source>
</evidence>
<dbReference type="SUPFAM" id="SSF52540">
    <property type="entry name" value="P-loop containing nucleoside triphosphate hydrolases"/>
    <property type="match status" value="1"/>
</dbReference>
<dbReference type="EMBL" id="JACCEM010000005">
    <property type="protein sequence ID" value="NYT49739.1"/>
    <property type="molecule type" value="Genomic_DNA"/>
</dbReference>
<dbReference type="PANTHER" id="PTHR42781">
    <property type="entry name" value="SPERMIDINE/PUTRESCINE IMPORT ATP-BINDING PROTEIN POTA"/>
    <property type="match status" value="1"/>
</dbReference>
<name>A0A853G0B9_9BURK</name>
<dbReference type="Gene3D" id="3.40.50.300">
    <property type="entry name" value="P-loop containing nucleotide triphosphate hydrolases"/>
    <property type="match status" value="1"/>
</dbReference>
<keyword evidence="5 7" id="KW-1278">Translocase</keyword>
<dbReference type="SMART" id="SM00382">
    <property type="entry name" value="AAA"/>
    <property type="match status" value="1"/>
</dbReference>
<dbReference type="InterPro" id="IPR005893">
    <property type="entry name" value="PotA-like"/>
</dbReference>
<protein>
    <recommendedName>
        <fullName evidence="7">Spermidine/putrescine import ATP-binding protein PotA</fullName>
        <ecNumber evidence="7">7.6.2.11</ecNumber>
    </recommendedName>
</protein>
<keyword evidence="6 7" id="KW-0472">Membrane</keyword>
<keyword evidence="2 7" id="KW-1003">Cell membrane</keyword>
<dbReference type="GO" id="GO:0043190">
    <property type="term" value="C:ATP-binding cassette (ABC) transporter complex"/>
    <property type="evidence" value="ECO:0007669"/>
    <property type="project" value="InterPro"/>
</dbReference>
<dbReference type="InterPro" id="IPR003439">
    <property type="entry name" value="ABC_transporter-like_ATP-bd"/>
</dbReference>
<keyword evidence="4 7" id="KW-0067">ATP-binding</keyword>
<dbReference type="GO" id="GO:0015417">
    <property type="term" value="F:ABC-type polyamine transporter activity"/>
    <property type="evidence" value="ECO:0007669"/>
    <property type="project" value="UniProtKB-EC"/>
</dbReference>
<dbReference type="GO" id="GO:0015847">
    <property type="term" value="P:putrescine transport"/>
    <property type="evidence" value="ECO:0007669"/>
    <property type="project" value="UniProtKB-ARBA"/>
</dbReference>
<keyword evidence="3 7" id="KW-0547">Nucleotide-binding</keyword>
<dbReference type="PROSITE" id="PS50893">
    <property type="entry name" value="ABC_TRANSPORTER_2"/>
    <property type="match status" value="1"/>
</dbReference>
<dbReference type="InterPro" id="IPR027417">
    <property type="entry name" value="P-loop_NTPase"/>
</dbReference>
<evidence type="ECO:0000313" key="9">
    <source>
        <dbReference type="EMBL" id="NYT49739.1"/>
    </source>
</evidence>
<dbReference type="SUPFAM" id="SSF50331">
    <property type="entry name" value="MOP-like"/>
    <property type="match status" value="1"/>
</dbReference>
<comment type="function">
    <text evidence="7">Part of the ABC transporter complex PotABCD involved in spermidine/putrescine import. Responsible for energy coupling to the transport system.</text>
</comment>
<dbReference type="Gene3D" id="2.40.50.100">
    <property type="match status" value="1"/>
</dbReference>
<comment type="caution">
    <text evidence="9">The sequence shown here is derived from an EMBL/GenBank/DDBJ whole genome shotgun (WGS) entry which is preliminary data.</text>
</comment>
<dbReference type="EC" id="7.6.2.11" evidence="7"/>
<evidence type="ECO:0000256" key="6">
    <source>
        <dbReference type="ARBA" id="ARBA00023136"/>
    </source>
</evidence>
<evidence type="ECO:0000313" key="10">
    <source>
        <dbReference type="Proteomes" id="UP000559809"/>
    </source>
</evidence>
<dbReference type="GO" id="GO:0005524">
    <property type="term" value="F:ATP binding"/>
    <property type="evidence" value="ECO:0007669"/>
    <property type="project" value="UniProtKB-KW"/>
</dbReference>
<accession>A0A853G0B9</accession>
<proteinExistence type="inferred from homology"/>
<dbReference type="AlphaFoldDB" id="A0A853G0B9"/>
<gene>
    <name evidence="7" type="primary">potA</name>
    <name evidence="9" type="ORF">H0A72_10520</name>
</gene>
<dbReference type="PROSITE" id="PS00211">
    <property type="entry name" value="ABC_TRANSPORTER_1"/>
    <property type="match status" value="1"/>
</dbReference>
<evidence type="ECO:0000259" key="8">
    <source>
        <dbReference type="PROSITE" id="PS50893"/>
    </source>
</evidence>
<reference evidence="9 10" key="1">
    <citation type="submission" date="2020-07" db="EMBL/GenBank/DDBJ databases">
        <title>Taxonomic revisions and descriptions of new bacterial species based on genomic comparisons in the high-G+C-content subgroup of the family Alcaligenaceae.</title>
        <authorList>
            <person name="Szabo A."/>
            <person name="Felfoldi T."/>
        </authorList>
    </citation>
    <scope>NUCLEOTIDE SEQUENCE [LARGE SCALE GENOMIC DNA]</scope>
    <source>
        <strain evidence="9 10">LMG 24012</strain>
    </source>
</reference>
<evidence type="ECO:0000256" key="3">
    <source>
        <dbReference type="ARBA" id="ARBA00022741"/>
    </source>
</evidence>
<dbReference type="Proteomes" id="UP000559809">
    <property type="component" value="Unassembled WGS sequence"/>
</dbReference>
<comment type="subunit">
    <text evidence="7">The complex is composed of two ATP-binding proteins (PotA), two transmembrane proteins (PotB and PotC) and a solute-binding protein (PotD).</text>
</comment>
<dbReference type="InterPro" id="IPR013611">
    <property type="entry name" value="Transp-assoc_OB_typ2"/>
</dbReference>
<keyword evidence="10" id="KW-1185">Reference proteome</keyword>
<comment type="catalytic activity">
    <reaction evidence="7">
        <text>ATP + H2O + polyamine-[polyamine-binding protein]Side 1 = ADP + phosphate + polyamineSide 2 + [polyamine-binding protein]Side 1.</text>
        <dbReference type="EC" id="7.6.2.11"/>
    </reaction>
</comment>
<dbReference type="FunFam" id="3.40.50.300:FF:000133">
    <property type="entry name" value="Spermidine/putrescine import ATP-binding protein PotA"/>
    <property type="match status" value="1"/>
</dbReference>
<dbReference type="InterPro" id="IPR003593">
    <property type="entry name" value="AAA+_ATPase"/>
</dbReference>
<organism evidence="9 10">
    <name type="scientific">Parapusillimonas granuli</name>
    <dbReference type="NCBI Taxonomy" id="380911"/>
    <lineage>
        <taxon>Bacteria</taxon>
        <taxon>Pseudomonadati</taxon>
        <taxon>Pseudomonadota</taxon>
        <taxon>Betaproteobacteria</taxon>
        <taxon>Burkholderiales</taxon>
        <taxon>Alcaligenaceae</taxon>
        <taxon>Parapusillimonas</taxon>
    </lineage>
</organism>
<evidence type="ECO:0000256" key="2">
    <source>
        <dbReference type="ARBA" id="ARBA00022475"/>
    </source>
</evidence>
<keyword evidence="1 7" id="KW-0813">Transport</keyword>
<dbReference type="PANTHER" id="PTHR42781:SF4">
    <property type="entry name" value="SPERMIDINE_PUTRESCINE IMPORT ATP-BINDING PROTEIN POTA"/>
    <property type="match status" value="1"/>
</dbReference>
<dbReference type="GO" id="GO:0016887">
    <property type="term" value="F:ATP hydrolysis activity"/>
    <property type="evidence" value="ECO:0007669"/>
    <property type="project" value="InterPro"/>
</dbReference>
<sequence>MTGSPPHTHADADRAAHGVHIKGVTRRFGQVEALAGIDLSIREGELLTILGPSGSGKTTLLKVIAGFEQPDEGVVCLNELDITYMPPAKRDIGMVFQNYALFPHMTVAENIAFPLRMRKVPKAECDSKVREALKLVDLPEFGARLPKQLSGGQQQRVALARAVVFGPRLLLLDEPFGALDRKLREQMQLEVRRLQRRLGLTALFVTHDQEEALVLSDRIAVMNEGRIAQLGTPQEIYQTPVDRFVAGFIGESNLLHARADDAGQAATLEDGTRIALPPGAHTGRDIGILLRPERARYMKEGDRADTRIDATITEIVYLGETTKYRLRTRSGVELIVRWPLGAAGHALAMNEPVAIGWDRNDIHVIQWT</sequence>